<sequence>MVPKSSNTNGVVITVYVESSSAVPPLSESNPNKKVKPNPVSSKCKKSQAYDRRAQLLAYTQQLRAAESDGNKEEELLQWNNYDKSSKHKSKTKGQWKYQHMPTEADQIHEDYNYKPATANNGKKKKQRRPKFWRKLKRMLRGLSNVWQRKKGY</sequence>
<name>A0A1R3GXX9_9ROSI</name>
<gene>
    <name evidence="2" type="ORF">COLO4_32801</name>
</gene>
<protein>
    <submittedName>
        <fullName evidence="2">Uncharacterized protein</fullName>
    </submittedName>
</protein>
<reference evidence="3" key="1">
    <citation type="submission" date="2013-09" db="EMBL/GenBank/DDBJ databases">
        <title>Corchorus olitorius genome sequencing.</title>
        <authorList>
            <person name="Alam M."/>
            <person name="Haque M.S."/>
            <person name="Islam M.S."/>
            <person name="Emdad E.M."/>
            <person name="Islam M.M."/>
            <person name="Ahmed B."/>
            <person name="Halim A."/>
            <person name="Hossen Q.M.M."/>
            <person name="Hossain M.Z."/>
            <person name="Ahmed R."/>
            <person name="Khan M.M."/>
            <person name="Islam R."/>
            <person name="Rashid M.M."/>
            <person name="Khan S.A."/>
            <person name="Rahman M.S."/>
            <person name="Alam M."/>
            <person name="Yahiya A.S."/>
            <person name="Khan M.S."/>
            <person name="Azam M.S."/>
            <person name="Haque T."/>
            <person name="Lashkar M.Z.H."/>
            <person name="Akhand A.I."/>
            <person name="Morshed G."/>
            <person name="Roy S."/>
            <person name="Uddin K.S."/>
            <person name="Rabeya T."/>
            <person name="Hossain A.S."/>
            <person name="Chowdhury A."/>
            <person name="Snigdha A.R."/>
            <person name="Mortoza M.S."/>
            <person name="Matin S.A."/>
            <person name="Hoque S.M.E."/>
            <person name="Islam M.K."/>
            <person name="Roy D.K."/>
            <person name="Haider R."/>
            <person name="Moosa M.M."/>
            <person name="Elias S.M."/>
            <person name="Hasan A.M."/>
            <person name="Jahan S."/>
            <person name="Shafiuddin M."/>
            <person name="Mahmood N."/>
            <person name="Shommy N.S."/>
        </authorList>
    </citation>
    <scope>NUCLEOTIDE SEQUENCE [LARGE SCALE GENOMIC DNA]</scope>
    <source>
        <strain evidence="3">cv. O-4</strain>
    </source>
</reference>
<organism evidence="2 3">
    <name type="scientific">Corchorus olitorius</name>
    <dbReference type="NCBI Taxonomy" id="93759"/>
    <lineage>
        <taxon>Eukaryota</taxon>
        <taxon>Viridiplantae</taxon>
        <taxon>Streptophyta</taxon>
        <taxon>Embryophyta</taxon>
        <taxon>Tracheophyta</taxon>
        <taxon>Spermatophyta</taxon>
        <taxon>Magnoliopsida</taxon>
        <taxon>eudicotyledons</taxon>
        <taxon>Gunneridae</taxon>
        <taxon>Pentapetalae</taxon>
        <taxon>rosids</taxon>
        <taxon>malvids</taxon>
        <taxon>Malvales</taxon>
        <taxon>Malvaceae</taxon>
        <taxon>Grewioideae</taxon>
        <taxon>Apeibeae</taxon>
        <taxon>Corchorus</taxon>
    </lineage>
</organism>
<keyword evidence="3" id="KW-1185">Reference proteome</keyword>
<evidence type="ECO:0000313" key="2">
    <source>
        <dbReference type="EMBL" id="OMO62952.1"/>
    </source>
</evidence>
<dbReference type="OrthoDB" id="847067at2759"/>
<proteinExistence type="predicted"/>
<dbReference type="Proteomes" id="UP000187203">
    <property type="component" value="Unassembled WGS sequence"/>
</dbReference>
<accession>A0A1R3GXX9</accession>
<evidence type="ECO:0000256" key="1">
    <source>
        <dbReference type="SAM" id="MobiDB-lite"/>
    </source>
</evidence>
<comment type="caution">
    <text evidence="2">The sequence shown here is derived from an EMBL/GenBank/DDBJ whole genome shotgun (WGS) entry which is preliminary data.</text>
</comment>
<feature type="region of interest" description="Disordered" evidence="1">
    <location>
        <begin position="21"/>
        <end position="48"/>
    </location>
</feature>
<evidence type="ECO:0000313" key="3">
    <source>
        <dbReference type="Proteomes" id="UP000187203"/>
    </source>
</evidence>
<dbReference type="AlphaFoldDB" id="A0A1R3GXX9"/>
<dbReference type="EMBL" id="AWUE01021229">
    <property type="protein sequence ID" value="OMO62952.1"/>
    <property type="molecule type" value="Genomic_DNA"/>
</dbReference>
<feature type="compositionally biased region" description="Polar residues" evidence="1">
    <location>
        <begin position="21"/>
        <end position="32"/>
    </location>
</feature>